<evidence type="ECO:0000256" key="1">
    <source>
        <dbReference type="ARBA" id="ARBA00005194"/>
    </source>
</evidence>
<feature type="domain" description="Ketosynthase family 3 (KS3)" evidence="14">
    <location>
        <begin position="3"/>
        <end position="412"/>
    </location>
</feature>
<keyword evidence="10 11" id="KW-0012">Acyltransferase</keyword>
<dbReference type="GO" id="GO:0004315">
    <property type="term" value="F:3-oxoacyl-[acyl-carrier-protein] synthase activity"/>
    <property type="evidence" value="ECO:0007669"/>
    <property type="project" value="UniProtKB-UniRule"/>
</dbReference>
<feature type="active site" description="For beta-ketoacyl synthase activity" evidence="12">
    <location>
        <position position="164"/>
    </location>
</feature>
<evidence type="ECO:0000256" key="13">
    <source>
        <dbReference type="RuleBase" id="RU003694"/>
    </source>
</evidence>
<keyword evidence="5 11" id="KW-0444">Lipid biosynthesis</keyword>
<keyword evidence="6 11" id="KW-0808">Transferase</keyword>
<dbReference type="GO" id="GO:0006633">
    <property type="term" value="P:fatty acid biosynthetic process"/>
    <property type="evidence" value="ECO:0007669"/>
    <property type="project" value="UniProtKB-UniRule"/>
</dbReference>
<dbReference type="Proteomes" id="UP000194798">
    <property type="component" value="Unassembled WGS sequence"/>
</dbReference>
<dbReference type="PROSITE" id="PS52004">
    <property type="entry name" value="KS3_2"/>
    <property type="match status" value="1"/>
</dbReference>
<dbReference type="NCBIfam" id="NF005589">
    <property type="entry name" value="PRK07314.1"/>
    <property type="match status" value="1"/>
</dbReference>
<dbReference type="FunFam" id="3.40.47.10:FF:000009">
    <property type="entry name" value="3-oxoacyl-[acyl-carrier-protein] synthase 2"/>
    <property type="match status" value="1"/>
</dbReference>
<dbReference type="EC" id="2.3.1.179" evidence="3 11"/>
<dbReference type="NCBIfam" id="TIGR03150">
    <property type="entry name" value="fabF"/>
    <property type="match status" value="1"/>
</dbReference>
<comment type="function">
    <text evidence="11">Involved in the type II fatty acid elongation cycle. Catalyzes the elongation of a wide range of acyl-ACP by the addition of two carbons from malonyl-ACP to an acyl acceptor. Can efficiently catalyze the conversion of palmitoleoyl-ACP (cis-hexadec-9-enoyl-ACP) to cis-vaccenoyl-ACP (cis-octadec-11-enoyl-ACP), an essential step in the thermal regulation of fatty acid composition.</text>
</comment>
<organism evidence="15 16">
    <name type="scientific">Thioflexithrix psekupsensis</name>
    <dbReference type="NCBI Taxonomy" id="1570016"/>
    <lineage>
        <taxon>Bacteria</taxon>
        <taxon>Pseudomonadati</taxon>
        <taxon>Pseudomonadota</taxon>
        <taxon>Gammaproteobacteria</taxon>
        <taxon>Thiotrichales</taxon>
        <taxon>Thioflexithrix</taxon>
    </lineage>
</organism>
<evidence type="ECO:0000256" key="7">
    <source>
        <dbReference type="ARBA" id="ARBA00022832"/>
    </source>
</evidence>
<protein>
    <recommendedName>
        <fullName evidence="4 11">3-oxoacyl-[acyl-carrier-protein] synthase 2</fullName>
        <ecNumber evidence="3 11">2.3.1.179</ecNumber>
    </recommendedName>
</protein>
<evidence type="ECO:0000256" key="11">
    <source>
        <dbReference type="PIRNR" id="PIRNR000447"/>
    </source>
</evidence>
<dbReference type="RefSeq" id="WP_086489427.1">
    <property type="nucleotide sequence ID" value="NZ_MSLT01000023.1"/>
</dbReference>
<dbReference type="SUPFAM" id="SSF53901">
    <property type="entry name" value="Thiolase-like"/>
    <property type="match status" value="2"/>
</dbReference>
<dbReference type="InterPro" id="IPR014030">
    <property type="entry name" value="Ketoacyl_synth_N"/>
</dbReference>
<proteinExistence type="inferred from homology"/>
<comment type="similarity">
    <text evidence="2 11 13">Belongs to the thiolase-like superfamily. Beta-ketoacyl-ACP synthases family.</text>
</comment>
<name>A0A251X5K2_9GAMM</name>
<evidence type="ECO:0000256" key="8">
    <source>
        <dbReference type="ARBA" id="ARBA00023098"/>
    </source>
</evidence>
<dbReference type="InterPro" id="IPR017568">
    <property type="entry name" value="3-oxoacyl-ACP_synth-2"/>
</dbReference>
<evidence type="ECO:0000256" key="6">
    <source>
        <dbReference type="ARBA" id="ARBA00022679"/>
    </source>
</evidence>
<dbReference type="GO" id="GO:0005829">
    <property type="term" value="C:cytosol"/>
    <property type="evidence" value="ECO:0007669"/>
    <property type="project" value="TreeGrafter"/>
</dbReference>
<dbReference type="Pfam" id="PF02801">
    <property type="entry name" value="Ketoacyl-synt_C"/>
    <property type="match status" value="1"/>
</dbReference>
<sequence length="414" mass="43621">MARRRIVVTGLGMISPVGLTVKSSWEAVLAGKSGIKPITHFDVSEFSCRIAGTIEGFDVTHIMPAKEARKMDPFIHYGIAASIEALADSGLVITPENADRIGVAVGSGIGGLPGIEKGHEAYLKGGPRKISPFFVPSNITNMIAGNLSIRYGIKGPNYAIVTACSTGTHNIGIAARQIIYGDADVMLAGGAEMSCSPMGIGGFAAARALSTRNDSPTTASRPWDKDRDGFLLSDGAGVVVLEEYEHAKRRNAQIYAELVGFGMSGDAYHMTAPSEDGLGASQCMRNALRDAQLNPEQIDYVNAHGTSTPAGDKIETLAIKRTFGDHISRLAVSSTKSMTGHLLGAAGGVEAIFAILSIRDQVAPPTMNLDHVDPECAGLDYVPNQARAQKIEVSLSNSFGFGGTNGTLIFKRLT</sequence>
<evidence type="ECO:0000256" key="12">
    <source>
        <dbReference type="PIRSR" id="PIRSR000447-1"/>
    </source>
</evidence>
<accession>A0A251X5K2</accession>
<evidence type="ECO:0000256" key="3">
    <source>
        <dbReference type="ARBA" id="ARBA00012356"/>
    </source>
</evidence>
<dbReference type="NCBIfam" id="NF004970">
    <property type="entry name" value="PRK06333.1"/>
    <property type="match status" value="1"/>
</dbReference>
<comment type="caution">
    <text evidence="15">The sequence shown here is derived from an EMBL/GenBank/DDBJ whole genome shotgun (WGS) entry which is preliminary data.</text>
</comment>
<dbReference type="InterPro" id="IPR016039">
    <property type="entry name" value="Thiolase-like"/>
</dbReference>
<dbReference type="InterPro" id="IPR018201">
    <property type="entry name" value="Ketoacyl_synth_AS"/>
</dbReference>
<gene>
    <name evidence="15" type="ORF">TPSD3_15365</name>
</gene>
<dbReference type="CDD" id="cd00834">
    <property type="entry name" value="KAS_I_II"/>
    <property type="match status" value="1"/>
</dbReference>
<keyword evidence="7" id="KW-0276">Fatty acid metabolism</keyword>
<dbReference type="PANTHER" id="PTHR11712">
    <property type="entry name" value="POLYKETIDE SYNTHASE-RELATED"/>
    <property type="match status" value="1"/>
</dbReference>
<dbReference type="Gene3D" id="3.40.47.10">
    <property type="match status" value="1"/>
</dbReference>
<comment type="catalytic activity">
    <reaction evidence="11">
        <text>a fatty acyl-[ACP] + malonyl-[ACP] + H(+) = a 3-oxoacyl-[ACP] + holo-[ACP] + CO2</text>
        <dbReference type="Rhea" id="RHEA:22836"/>
        <dbReference type="Rhea" id="RHEA-COMP:9623"/>
        <dbReference type="Rhea" id="RHEA-COMP:9685"/>
        <dbReference type="Rhea" id="RHEA-COMP:9916"/>
        <dbReference type="Rhea" id="RHEA-COMP:14125"/>
        <dbReference type="ChEBI" id="CHEBI:15378"/>
        <dbReference type="ChEBI" id="CHEBI:16526"/>
        <dbReference type="ChEBI" id="CHEBI:64479"/>
        <dbReference type="ChEBI" id="CHEBI:78449"/>
        <dbReference type="ChEBI" id="CHEBI:78776"/>
        <dbReference type="ChEBI" id="CHEBI:138651"/>
    </reaction>
</comment>
<evidence type="ECO:0000313" key="16">
    <source>
        <dbReference type="Proteomes" id="UP000194798"/>
    </source>
</evidence>
<keyword evidence="9 11" id="KW-0275">Fatty acid biosynthesis</keyword>
<dbReference type="EMBL" id="MSLT01000023">
    <property type="protein sequence ID" value="OUD12479.1"/>
    <property type="molecule type" value="Genomic_DNA"/>
</dbReference>
<keyword evidence="8" id="KW-0443">Lipid metabolism</keyword>
<dbReference type="PIRSF" id="PIRSF000447">
    <property type="entry name" value="KAS_II"/>
    <property type="match status" value="1"/>
</dbReference>
<dbReference type="OrthoDB" id="9808669at2"/>
<comment type="catalytic activity">
    <reaction evidence="11">
        <text>(9Z)-hexadecenoyl-[ACP] + malonyl-[ACP] + H(+) = 3-oxo-(11Z)-octadecenoyl-[ACP] + holo-[ACP] + CO2</text>
        <dbReference type="Rhea" id="RHEA:55040"/>
        <dbReference type="Rhea" id="RHEA-COMP:9623"/>
        <dbReference type="Rhea" id="RHEA-COMP:9685"/>
        <dbReference type="Rhea" id="RHEA-COMP:10800"/>
        <dbReference type="Rhea" id="RHEA-COMP:14074"/>
        <dbReference type="ChEBI" id="CHEBI:15378"/>
        <dbReference type="ChEBI" id="CHEBI:16526"/>
        <dbReference type="ChEBI" id="CHEBI:64479"/>
        <dbReference type="ChEBI" id="CHEBI:78449"/>
        <dbReference type="ChEBI" id="CHEBI:83989"/>
        <dbReference type="ChEBI" id="CHEBI:138538"/>
        <dbReference type="EC" id="2.3.1.179"/>
    </reaction>
</comment>
<evidence type="ECO:0000256" key="4">
    <source>
        <dbReference type="ARBA" id="ARBA00014657"/>
    </source>
</evidence>
<dbReference type="InterPro" id="IPR020841">
    <property type="entry name" value="PKS_Beta-ketoAc_synthase_dom"/>
</dbReference>
<dbReference type="InterPro" id="IPR000794">
    <property type="entry name" value="Beta-ketoacyl_synthase"/>
</dbReference>
<dbReference type="InterPro" id="IPR014031">
    <property type="entry name" value="Ketoacyl_synth_C"/>
</dbReference>
<dbReference type="SMART" id="SM00825">
    <property type="entry name" value="PKS_KS"/>
    <property type="match status" value="1"/>
</dbReference>
<dbReference type="PANTHER" id="PTHR11712:SF336">
    <property type="entry name" value="3-OXOACYL-[ACYL-CARRIER-PROTEIN] SYNTHASE, MITOCHONDRIAL"/>
    <property type="match status" value="1"/>
</dbReference>
<evidence type="ECO:0000313" key="15">
    <source>
        <dbReference type="EMBL" id="OUD12479.1"/>
    </source>
</evidence>
<evidence type="ECO:0000256" key="5">
    <source>
        <dbReference type="ARBA" id="ARBA00022516"/>
    </source>
</evidence>
<dbReference type="AlphaFoldDB" id="A0A251X5K2"/>
<dbReference type="PROSITE" id="PS00606">
    <property type="entry name" value="KS3_1"/>
    <property type="match status" value="1"/>
</dbReference>
<keyword evidence="16" id="KW-1185">Reference proteome</keyword>
<reference evidence="15 16" key="1">
    <citation type="submission" date="2016-12" db="EMBL/GenBank/DDBJ databases">
        <title>Thioflexothrix psekupsii D3 genome sequencing and assembly.</title>
        <authorList>
            <person name="Fomenkov A."/>
            <person name="Vincze T."/>
            <person name="Grabovich M."/>
            <person name="Anton B.P."/>
            <person name="Dubinina G."/>
            <person name="Orlova M."/>
            <person name="Belousova E."/>
            <person name="Roberts R.J."/>
        </authorList>
    </citation>
    <scope>NUCLEOTIDE SEQUENCE [LARGE SCALE GENOMIC DNA]</scope>
    <source>
        <strain evidence="15">D3</strain>
    </source>
</reference>
<evidence type="ECO:0000256" key="9">
    <source>
        <dbReference type="ARBA" id="ARBA00023160"/>
    </source>
</evidence>
<evidence type="ECO:0000256" key="2">
    <source>
        <dbReference type="ARBA" id="ARBA00008467"/>
    </source>
</evidence>
<evidence type="ECO:0000259" key="14">
    <source>
        <dbReference type="PROSITE" id="PS52004"/>
    </source>
</evidence>
<evidence type="ECO:0000256" key="10">
    <source>
        <dbReference type="ARBA" id="ARBA00023315"/>
    </source>
</evidence>
<comment type="pathway">
    <text evidence="1 11">Lipid metabolism; fatty acid biosynthesis.</text>
</comment>
<dbReference type="Pfam" id="PF00109">
    <property type="entry name" value="ketoacyl-synt"/>
    <property type="match status" value="1"/>
</dbReference>
<dbReference type="UniPathway" id="UPA00094"/>